<comment type="caution">
    <text evidence="1">The sequence shown here is derived from an EMBL/GenBank/DDBJ whole genome shotgun (WGS) entry which is preliminary data.</text>
</comment>
<dbReference type="EMBL" id="AAGTPA010000059">
    <property type="protein sequence ID" value="EBR8436494.1"/>
    <property type="molecule type" value="Genomic_DNA"/>
</dbReference>
<name>A0A5U8JFD8_SALET</name>
<accession>A0A5U8JFD8</accession>
<organism evidence="1">
    <name type="scientific">Salmonella enterica subsp. enterica serovar Panama</name>
    <dbReference type="NCBI Taxonomy" id="29472"/>
    <lineage>
        <taxon>Bacteria</taxon>
        <taxon>Pseudomonadati</taxon>
        <taxon>Pseudomonadota</taxon>
        <taxon>Gammaproteobacteria</taxon>
        <taxon>Enterobacterales</taxon>
        <taxon>Enterobacteriaceae</taxon>
        <taxon>Salmonella</taxon>
    </lineage>
</organism>
<reference evidence="1" key="1">
    <citation type="submission" date="2018-06" db="EMBL/GenBank/DDBJ databases">
        <authorList>
            <person name="Ashton P.M."/>
            <person name="Dallman T."/>
            <person name="Nair S."/>
            <person name="De Pinna E."/>
            <person name="Peters T."/>
            <person name="Grant K."/>
        </authorList>
    </citation>
    <scope>NUCLEOTIDE SEQUENCE [LARGE SCALE GENOMIC DNA]</scope>
    <source>
        <strain evidence="1">449454</strain>
    </source>
</reference>
<evidence type="ECO:0000313" key="1">
    <source>
        <dbReference type="EMBL" id="EBR8436494.1"/>
    </source>
</evidence>
<dbReference type="AlphaFoldDB" id="A0A5U8JFD8"/>
<dbReference type="Proteomes" id="UP000839597">
    <property type="component" value="Unassembled WGS sequence"/>
</dbReference>
<gene>
    <name evidence="1" type="ORF">DOI44_26630</name>
</gene>
<proteinExistence type="predicted"/>
<sequence>MIDEKYKAGDLYSSLILEENGVIPWWIRGNPKLAAARSLTSGEIGTIHDAIQVDPVGIYCALLPELRRRGIRIEAMFNYISYPDKDSKTGYSFAINNDHILPRGVDSEPHRRDLRFTEDERTSYREMVAADPYSAIRDAQSELYKRGVIVSSFTLFSDGRKSETPE</sequence>
<protein>
    <submittedName>
        <fullName evidence="1">Uncharacterized protein</fullName>
    </submittedName>
</protein>